<reference evidence="2 3" key="1">
    <citation type="submission" date="2019-02" db="EMBL/GenBank/DDBJ databases">
        <title>Aquabacterium sp. strain KMB7.</title>
        <authorList>
            <person name="Chen W.-M."/>
        </authorList>
    </citation>
    <scope>NUCLEOTIDE SEQUENCE [LARGE SCALE GENOMIC DNA]</scope>
    <source>
        <strain evidence="2 3">KMB7</strain>
    </source>
</reference>
<evidence type="ECO:0000313" key="2">
    <source>
        <dbReference type="EMBL" id="TBO29304.1"/>
    </source>
</evidence>
<protein>
    <submittedName>
        <fullName evidence="2">XRE family transcriptional regulator</fullName>
    </submittedName>
</protein>
<proteinExistence type="predicted"/>
<dbReference type="RefSeq" id="WP_130968599.1">
    <property type="nucleotide sequence ID" value="NZ_SIXI01000005.1"/>
</dbReference>
<dbReference type="AlphaFoldDB" id="A0A4Q9GWY1"/>
<name>A0A4Q9GWY1_9BURK</name>
<gene>
    <name evidence="2" type="ORF">EYS42_12905</name>
</gene>
<dbReference type="SMART" id="SM00530">
    <property type="entry name" value="HTH_XRE"/>
    <property type="match status" value="1"/>
</dbReference>
<accession>A0A4Q9GWY1</accession>
<dbReference type="SUPFAM" id="SSF47413">
    <property type="entry name" value="lambda repressor-like DNA-binding domains"/>
    <property type="match status" value="1"/>
</dbReference>
<sequence length="100" mass="11159">MQKSLHSNQLQTMLALLRQARLSVGVTQEVLSDRIGLSQSDISKVERGARRLDLLELRAWLQGLGVPLHVFVTELEDALAADELVSSELGGRRKRKVVRT</sequence>
<dbReference type="OrthoDB" id="9803379at2"/>
<evidence type="ECO:0000313" key="3">
    <source>
        <dbReference type="Proteomes" id="UP000292120"/>
    </source>
</evidence>
<dbReference type="EMBL" id="SIXI01000005">
    <property type="protein sequence ID" value="TBO29304.1"/>
    <property type="molecule type" value="Genomic_DNA"/>
</dbReference>
<comment type="caution">
    <text evidence="2">The sequence shown here is derived from an EMBL/GenBank/DDBJ whole genome shotgun (WGS) entry which is preliminary data.</text>
</comment>
<dbReference type="Proteomes" id="UP000292120">
    <property type="component" value="Unassembled WGS sequence"/>
</dbReference>
<organism evidence="2 3">
    <name type="scientific">Aquabacterium lacunae</name>
    <dbReference type="NCBI Taxonomy" id="2528630"/>
    <lineage>
        <taxon>Bacteria</taxon>
        <taxon>Pseudomonadati</taxon>
        <taxon>Pseudomonadota</taxon>
        <taxon>Betaproteobacteria</taxon>
        <taxon>Burkholderiales</taxon>
        <taxon>Aquabacterium</taxon>
    </lineage>
</organism>
<dbReference type="PROSITE" id="PS50943">
    <property type="entry name" value="HTH_CROC1"/>
    <property type="match status" value="1"/>
</dbReference>
<keyword evidence="3" id="KW-1185">Reference proteome</keyword>
<dbReference type="Pfam" id="PF01381">
    <property type="entry name" value="HTH_3"/>
    <property type="match status" value="1"/>
</dbReference>
<dbReference type="Gene3D" id="1.10.260.40">
    <property type="entry name" value="lambda repressor-like DNA-binding domains"/>
    <property type="match status" value="1"/>
</dbReference>
<dbReference type="GO" id="GO:0003677">
    <property type="term" value="F:DNA binding"/>
    <property type="evidence" value="ECO:0007669"/>
    <property type="project" value="InterPro"/>
</dbReference>
<feature type="domain" description="HTH cro/C1-type" evidence="1">
    <location>
        <begin position="17"/>
        <end position="71"/>
    </location>
</feature>
<dbReference type="CDD" id="cd00093">
    <property type="entry name" value="HTH_XRE"/>
    <property type="match status" value="1"/>
</dbReference>
<dbReference type="InterPro" id="IPR001387">
    <property type="entry name" value="Cro/C1-type_HTH"/>
</dbReference>
<dbReference type="InterPro" id="IPR010982">
    <property type="entry name" value="Lambda_DNA-bd_dom_sf"/>
</dbReference>
<evidence type="ECO:0000259" key="1">
    <source>
        <dbReference type="PROSITE" id="PS50943"/>
    </source>
</evidence>